<organism evidence="2 3">
    <name type="scientific">Zarconia navalis LEGE 11467</name>
    <dbReference type="NCBI Taxonomy" id="1828826"/>
    <lineage>
        <taxon>Bacteria</taxon>
        <taxon>Bacillati</taxon>
        <taxon>Cyanobacteriota</taxon>
        <taxon>Cyanophyceae</taxon>
        <taxon>Oscillatoriophycideae</taxon>
        <taxon>Oscillatoriales</taxon>
        <taxon>Oscillatoriales incertae sedis</taxon>
        <taxon>Zarconia</taxon>
        <taxon>Zarconia navalis</taxon>
    </lineage>
</organism>
<sequence>MSPSVEQYDGLNALLQHVTDLEFKLSSFLLSNSEESVTEKDVFQLKALLQGASKPHIEECQSEKEVWEQIECEIKDYECERDRAEEEAAKYWAQVRRQDENDYYASVM</sequence>
<evidence type="ECO:0000256" key="1">
    <source>
        <dbReference type="SAM" id="Coils"/>
    </source>
</evidence>
<gene>
    <name evidence="2" type="ORF">IQ235_07945</name>
</gene>
<protein>
    <submittedName>
        <fullName evidence="2">Uncharacterized protein</fullName>
    </submittedName>
</protein>
<dbReference type="EMBL" id="JADEXN010000110">
    <property type="protein sequence ID" value="MBE9040710.1"/>
    <property type="molecule type" value="Genomic_DNA"/>
</dbReference>
<reference evidence="2" key="1">
    <citation type="submission" date="2020-10" db="EMBL/GenBank/DDBJ databases">
        <authorList>
            <person name="Castelo-Branco R."/>
            <person name="Eusebio N."/>
            <person name="Adriana R."/>
            <person name="Vieira A."/>
            <person name="Brugerolle De Fraissinette N."/>
            <person name="Rezende De Castro R."/>
            <person name="Schneider M.P."/>
            <person name="Vasconcelos V."/>
            <person name="Leao P.N."/>
        </authorList>
    </citation>
    <scope>NUCLEOTIDE SEQUENCE</scope>
    <source>
        <strain evidence="2">LEGE 11467</strain>
    </source>
</reference>
<evidence type="ECO:0000313" key="3">
    <source>
        <dbReference type="Proteomes" id="UP000621799"/>
    </source>
</evidence>
<dbReference type="Proteomes" id="UP000621799">
    <property type="component" value="Unassembled WGS sequence"/>
</dbReference>
<keyword evidence="1" id="KW-0175">Coiled coil</keyword>
<accession>A0A928VZV6</accession>
<comment type="caution">
    <text evidence="2">The sequence shown here is derived from an EMBL/GenBank/DDBJ whole genome shotgun (WGS) entry which is preliminary data.</text>
</comment>
<evidence type="ECO:0000313" key="2">
    <source>
        <dbReference type="EMBL" id="MBE9040710.1"/>
    </source>
</evidence>
<name>A0A928VZV6_9CYAN</name>
<dbReference type="RefSeq" id="WP_264320954.1">
    <property type="nucleotide sequence ID" value="NZ_JADEXN010000110.1"/>
</dbReference>
<proteinExistence type="predicted"/>
<dbReference type="AlphaFoldDB" id="A0A928VZV6"/>
<feature type="coiled-coil region" evidence="1">
    <location>
        <begin position="67"/>
        <end position="94"/>
    </location>
</feature>
<keyword evidence="3" id="KW-1185">Reference proteome</keyword>